<evidence type="ECO:0000256" key="1">
    <source>
        <dbReference type="SAM" id="SignalP"/>
    </source>
</evidence>
<feature type="chain" id="PRO_5011462798" description="ABC-type transport auxiliary lipoprotein component domain-containing protein" evidence="1">
    <location>
        <begin position="18"/>
        <end position="214"/>
    </location>
</feature>
<evidence type="ECO:0000259" key="2">
    <source>
        <dbReference type="Pfam" id="PF03886"/>
    </source>
</evidence>
<gene>
    <name evidence="3" type="ORF">SAMN05216387_10548</name>
</gene>
<organism evidence="3 4">
    <name type="scientific">Nitrosovibrio tenuis</name>
    <dbReference type="NCBI Taxonomy" id="1233"/>
    <lineage>
        <taxon>Bacteria</taxon>
        <taxon>Pseudomonadati</taxon>
        <taxon>Pseudomonadota</taxon>
        <taxon>Betaproteobacteria</taxon>
        <taxon>Nitrosomonadales</taxon>
        <taxon>Nitrosomonadaceae</taxon>
        <taxon>Nitrosovibrio</taxon>
    </lineage>
</organism>
<name>A0A1H7MEN1_9PROT</name>
<dbReference type="Gene3D" id="3.40.50.10610">
    <property type="entry name" value="ABC-type transport auxiliary lipoprotein component"/>
    <property type="match status" value="1"/>
</dbReference>
<keyword evidence="4" id="KW-1185">Reference proteome</keyword>
<dbReference type="OrthoDB" id="1494661at2"/>
<dbReference type="AlphaFoldDB" id="A0A1H7MEN1"/>
<accession>A0A1H7MEN1</accession>
<dbReference type="PROSITE" id="PS51257">
    <property type="entry name" value="PROKAR_LIPOPROTEIN"/>
    <property type="match status" value="1"/>
</dbReference>
<evidence type="ECO:0000313" key="3">
    <source>
        <dbReference type="EMBL" id="SEL09634.1"/>
    </source>
</evidence>
<protein>
    <recommendedName>
        <fullName evidence="2">ABC-type transport auxiliary lipoprotein component domain-containing protein</fullName>
    </recommendedName>
</protein>
<dbReference type="Pfam" id="PF03886">
    <property type="entry name" value="ABC_trans_aux"/>
    <property type="match status" value="1"/>
</dbReference>
<dbReference type="SUPFAM" id="SSF159594">
    <property type="entry name" value="XCC0632-like"/>
    <property type="match status" value="1"/>
</dbReference>
<dbReference type="Proteomes" id="UP000198620">
    <property type="component" value="Unassembled WGS sequence"/>
</dbReference>
<sequence length="214" mass="23127">MTPLARGILGMITALLAAGCASVPETRFYTLSVPSESPERKVISRDSSTPIFIDILPISVPERLARPQLVVRSTGARPEAQLFILEQDRWSSAFNYELRDAFAAGIARQTGAVNEARSLRTPGQPGYRIAIELSQFDAIVGDRVQARFGWTITRSTDGRSAICSARITEPVTGGIEGVVKGTQRAVASVTADISKNLIELDMGRAASCIRPMNH</sequence>
<dbReference type="InterPro" id="IPR005586">
    <property type="entry name" value="ABC_trans_aux"/>
</dbReference>
<dbReference type="RefSeq" id="WP_090828516.1">
    <property type="nucleotide sequence ID" value="NZ_FOBH01000005.1"/>
</dbReference>
<evidence type="ECO:0000313" key="4">
    <source>
        <dbReference type="Proteomes" id="UP000198620"/>
    </source>
</evidence>
<proteinExistence type="predicted"/>
<dbReference type="EMBL" id="FOBH01000005">
    <property type="protein sequence ID" value="SEL09634.1"/>
    <property type="molecule type" value="Genomic_DNA"/>
</dbReference>
<dbReference type="STRING" id="1233.SAMN05216387_10548"/>
<keyword evidence="1" id="KW-0732">Signal</keyword>
<feature type="domain" description="ABC-type transport auxiliary lipoprotein component" evidence="2">
    <location>
        <begin position="29"/>
        <end position="193"/>
    </location>
</feature>
<feature type="signal peptide" evidence="1">
    <location>
        <begin position="1"/>
        <end position="17"/>
    </location>
</feature>
<reference evidence="3 4" key="1">
    <citation type="submission" date="2016-10" db="EMBL/GenBank/DDBJ databases">
        <authorList>
            <person name="de Groot N.N."/>
        </authorList>
    </citation>
    <scope>NUCLEOTIDE SEQUENCE [LARGE SCALE GENOMIC DNA]</scope>
    <source>
        <strain evidence="3 4">Nv1</strain>
    </source>
</reference>